<evidence type="ECO:0000313" key="2">
    <source>
        <dbReference type="Proteomes" id="UP000242958"/>
    </source>
</evidence>
<comment type="caution">
    <text evidence="1">The sequence shown here is derived from an EMBL/GenBank/DDBJ whole genome shotgun (WGS) entry which is preliminary data.</text>
</comment>
<dbReference type="EMBL" id="NFMF01000006">
    <property type="protein sequence ID" value="PNH21670.1"/>
    <property type="molecule type" value="Genomic_DNA"/>
</dbReference>
<organism evidence="1 2">
    <name type="scientific">Megasphaera hutchinsoni</name>
    <dbReference type="NCBI Taxonomy" id="1588748"/>
    <lineage>
        <taxon>Bacteria</taxon>
        <taxon>Bacillati</taxon>
        <taxon>Bacillota</taxon>
        <taxon>Negativicutes</taxon>
        <taxon>Veillonellales</taxon>
        <taxon>Veillonellaceae</taxon>
        <taxon>Megasphaera</taxon>
    </lineage>
</organism>
<name>A0A2J8BA70_9FIRM</name>
<sequence>MQRKIDRVCVHDQEIRTGLKVQYRGLYARVNRYFRYENQVAKPIDIAHEIGIELHVHDTYDLRISVSSRKGKIWGKKRSGNMDNKRQVQYNLWVQIKV</sequence>
<proteinExistence type="predicted"/>
<reference evidence="1 2" key="1">
    <citation type="submission" date="2017-05" db="EMBL/GenBank/DDBJ databases">
        <authorList>
            <person name="Song R."/>
            <person name="Chenine A.L."/>
            <person name="Ruprecht R.M."/>
        </authorList>
    </citation>
    <scope>NUCLEOTIDE SEQUENCE [LARGE SCALE GENOMIC DNA]</scope>
    <source>
        <strain evidence="1 2">KA00229</strain>
    </source>
</reference>
<accession>A0A2J8BA70</accession>
<dbReference type="Proteomes" id="UP000242958">
    <property type="component" value="Unassembled WGS sequence"/>
</dbReference>
<evidence type="ECO:0000313" key="1">
    <source>
        <dbReference type="EMBL" id="PNH21670.1"/>
    </source>
</evidence>
<dbReference type="RefSeq" id="WP_102889411.1">
    <property type="nucleotide sequence ID" value="NZ_NFMF01000006.1"/>
</dbReference>
<dbReference type="AlphaFoldDB" id="A0A2J8BA70"/>
<protein>
    <submittedName>
        <fullName evidence="1">Uncharacterized protein</fullName>
    </submittedName>
</protein>
<gene>
    <name evidence="1" type="ORF">CAL30_04360</name>
</gene>